<dbReference type="Pfam" id="PF14905">
    <property type="entry name" value="OMP_b-brl_3"/>
    <property type="match status" value="1"/>
</dbReference>
<dbReference type="InterPro" id="IPR041700">
    <property type="entry name" value="OMP_b-brl_3"/>
</dbReference>
<proteinExistence type="predicted"/>
<organism evidence="4 5">
    <name type="scientific">Cytophaga hutchinsonii (strain ATCC 33406 / DSM 1761 / CIP 103989 / NBRC 15051 / NCIMB 9469 / D465)</name>
    <dbReference type="NCBI Taxonomy" id="269798"/>
    <lineage>
        <taxon>Bacteria</taxon>
        <taxon>Pseudomonadati</taxon>
        <taxon>Bacteroidota</taxon>
        <taxon>Cytophagia</taxon>
        <taxon>Cytophagales</taxon>
        <taxon>Cytophagaceae</taxon>
        <taxon>Cytophaga</taxon>
    </lineage>
</organism>
<gene>
    <name evidence="4" type="ordered locus">CHU_2270</name>
</gene>
<reference evidence="4 5" key="1">
    <citation type="journal article" date="2007" name="Appl. Environ. Microbiol.">
        <title>Genome sequence of the cellulolytic gliding bacterium Cytophaga hutchinsonii.</title>
        <authorList>
            <person name="Xie G."/>
            <person name="Bruce D.C."/>
            <person name="Challacombe J.F."/>
            <person name="Chertkov O."/>
            <person name="Detter J.C."/>
            <person name="Gilna P."/>
            <person name="Han C.S."/>
            <person name="Lucas S."/>
            <person name="Misra M."/>
            <person name="Myers G.L."/>
            <person name="Richardson P."/>
            <person name="Tapia R."/>
            <person name="Thayer N."/>
            <person name="Thompson L.S."/>
            <person name="Brettin T.S."/>
            <person name="Henrissat B."/>
            <person name="Wilson D.B."/>
            <person name="McBride M.J."/>
        </authorList>
    </citation>
    <scope>NUCLEOTIDE SEQUENCE [LARGE SCALE GENOMIC DNA]</scope>
    <source>
        <strain evidence="5">ATCC 33406 / DSM 1761 / CIP 103989 / NBRC 15051 / NCIMB 9469 / D465</strain>
    </source>
</reference>
<sequence>MKFIFPVIFFLYALSGYAQNVTGKVVDAGTGDLMSGTIVLLIDKSDTTKVNSAYVEEDGVFQFERIKAGTYIFKTLLVGYKITTFEVGIGSENKDLGTIKIAEDLQMQDIVIAEKITRVEQNGDTTNINANAYVTNPDATAEDLVTKMPGITVQNGEVKVNGETVKKVTVDGEEFFGNDALLVLRSLPAEIVGKVQIFDRQTDQAQFTGFDDGNSQKSINIVTKPEKNNGQFGKVYAGYGTNDRYNAGLNLNSFKGKQRISVIGIANNINVQNFSAQDLTSMGASSNRAGPPGGGGSGGGPQGGGGGNSANNFLVGQQSGISTTNSIGLNYSDVWSPKLKVTASYFFNNSTNVNNSIINRQYFLNDTASTIYREDNTSKTQNYNHRISGRLEYMLDSSNSFIYIPSISFQKRNSYQNLLGVNRYITDSLLSTTANNNENRSDNYSISNNLMWRHKFAKKGRTFSANLGSTINVNEVNTTLYSDNFYTDNLVSTRLIDQQGINNTHSYSYRTNIMYTEPISKTGTLQFNYSPTYTKNDANKRVDNYNTSTGEYDSTAIYVSNQLDNYTLTQKGGIGYRYAKGKTNFMVGVDGQNVKLSSTQLFPSTSEIEKQFNNILPSAMLKIKFSDSSNIRLFYRSSTSTPGVNQLQNVIDNSNTLLLSTGNQNLKQEYTNSLFMHYGITSSKKATSSMLFLGINQTNNYIASSSFIATNDTVIENGVTINKGSQLRRPVNLDGYWNVNSFYTYGFPVSKIKSNINLNTGVSYIRTPGTINLITNISNAYALSGGLGISSNISKQVDFNVTYNASYNIVENSIRPQLNNNYFYHLATAKVNIMPYKGLVLSTEVNERLYSGLSTAFNQQFFLWNASIGYKLLKDQSLEVRVSVFDLLNQNRSIARTVTESYVQDTYTTVLTRYFMFTVTYNLKNFKAS</sequence>
<accession>A0A6N4SSV8</accession>
<keyword evidence="2" id="KW-0732">Signal</keyword>
<evidence type="ECO:0000256" key="1">
    <source>
        <dbReference type="SAM" id="MobiDB-lite"/>
    </source>
</evidence>
<feature type="region of interest" description="Disordered" evidence="1">
    <location>
        <begin position="281"/>
        <end position="312"/>
    </location>
</feature>
<dbReference type="KEGG" id="chu:CHU_2270"/>
<feature type="compositionally biased region" description="Gly residues" evidence="1">
    <location>
        <begin position="291"/>
        <end position="308"/>
    </location>
</feature>
<name>A0A6N4SSV8_CYTH3</name>
<evidence type="ECO:0000313" key="5">
    <source>
        <dbReference type="Proteomes" id="UP000001822"/>
    </source>
</evidence>
<dbReference type="OrthoDB" id="1682379at2"/>
<keyword evidence="5" id="KW-1185">Reference proteome</keyword>
<dbReference type="Proteomes" id="UP000001822">
    <property type="component" value="Chromosome"/>
</dbReference>
<dbReference type="EMBL" id="CP000383">
    <property type="protein sequence ID" value="ABG59532.1"/>
    <property type="molecule type" value="Genomic_DNA"/>
</dbReference>
<evidence type="ECO:0000256" key="2">
    <source>
        <dbReference type="SAM" id="SignalP"/>
    </source>
</evidence>
<feature type="chain" id="PRO_5026776157" description="Outer membrane protein beta-barrel domain-containing protein" evidence="2">
    <location>
        <begin position="19"/>
        <end position="929"/>
    </location>
</feature>
<dbReference type="SUPFAM" id="SSF56935">
    <property type="entry name" value="Porins"/>
    <property type="match status" value="1"/>
</dbReference>
<feature type="signal peptide" evidence="2">
    <location>
        <begin position="1"/>
        <end position="18"/>
    </location>
</feature>
<dbReference type="RefSeq" id="WP_011585649.1">
    <property type="nucleotide sequence ID" value="NC_008255.1"/>
</dbReference>
<evidence type="ECO:0000313" key="4">
    <source>
        <dbReference type="EMBL" id="ABG59532.1"/>
    </source>
</evidence>
<protein>
    <recommendedName>
        <fullName evidence="3">Outer membrane protein beta-barrel domain-containing protein</fullName>
    </recommendedName>
</protein>
<dbReference type="SUPFAM" id="SSF49478">
    <property type="entry name" value="Cna protein B-type domain"/>
    <property type="match status" value="1"/>
</dbReference>
<evidence type="ECO:0000259" key="3">
    <source>
        <dbReference type="Pfam" id="PF14905"/>
    </source>
</evidence>
<dbReference type="AlphaFoldDB" id="A0A6N4SSV8"/>
<feature type="domain" description="Outer membrane protein beta-barrel" evidence="3">
    <location>
        <begin position="454"/>
        <end position="921"/>
    </location>
</feature>